<reference evidence="1" key="1">
    <citation type="submission" date="2021-03" db="EMBL/GenBank/DDBJ databases">
        <title>Legionella lytica PCM 2298.</title>
        <authorList>
            <person name="Koper P."/>
        </authorList>
    </citation>
    <scope>NUCLEOTIDE SEQUENCE</scope>
    <source>
        <strain evidence="1">PCM 2298</strain>
        <plasmid evidence="1">pLlyPCM2298_2</plasmid>
    </source>
</reference>
<evidence type="ECO:0000313" key="1">
    <source>
        <dbReference type="EMBL" id="USQ15519.1"/>
    </source>
</evidence>
<dbReference type="EMBL" id="CP071529">
    <property type="protein sequence ID" value="USQ15519.1"/>
    <property type="molecule type" value="Genomic_DNA"/>
</dbReference>
<accession>A0ABY4YD23</accession>
<protein>
    <submittedName>
        <fullName evidence="1">Uncharacterized protein</fullName>
    </submittedName>
</protein>
<geneLocation type="plasmid" evidence="1 2">
    <name>pLlyPCM2298_2</name>
</geneLocation>
<dbReference type="RefSeq" id="WP_252582755.1">
    <property type="nucleotide sequence ID" value="NZ_CP071529.1"/>
</dbReference>
<gene>
    <name evidence="1" type="ORF">J2N86_15960</name>
</gene>
<sequence>MELRLYHGRTSPEQEMDSWGFEGPILTGVEGIVWTYGIPRVFFGSSDDYNKAKELTGWDELGDGLEMSVFEDMIKTKQGYFGDWELI</sequence>
<organism evidence="1 2">
    <name type="scientific">Legionella lytica</name>
    <dbReference type="NCBI Taxonomy" id="96232"/>
    <lineage>
        <taxon>Bacteria</taxon>
        <taxon>Pseudomonadati</taxon>
        <taxon>Pseudomonadota</taxon>
        <taxon>Gammaproteobacteria</taxon>
        <taxon>Legionellales</taxon>
        <taxon>Legionellaceae</taxon>
        <taxon>Legionella</taxon>
    </lineage>
</organism>
<dbReference type="Proteomes" id="UP001057474">
    <property type="component" value="Plasmid pLlyPCM2298_2"/>
</dbReference>
<evidence type="ECO:0000313" key="2">
    <source>
        <dbReference type="Proteomes" id="UP001057474"/>
    </source>
</evidence>
<name>A0ABY4YD23_9GAMM</name>
<keyword evidence="1" id="KW-0614">Plasmid</keyword>
<keyword evidence="2" id="KW-1185">Reference proteome</keyword>
<proteinExistence type="predicted"/>